<dbReference type="InterPro" id="IPR020454">
    <property type="entry name" value="DAG/PE-bd"/>
</dbReference>
<protein>
    <recommendedName>
        <fullName evidence="13">Diacylglycerol kinase</fullName>
        <shortName evidence="13">DAG kinase</shortName>
        <ecNumber evidence="13">2.7.1.107</ecNumber>
    </recommendedName>
</protein>
<dbReference type="PROSITE" id="PS50081">
    <property type="entry name" value="ZF_DAG_PE_2"/>
    <property type="match status" value="3"/>
</dbReference>
<dbReference type="Gene3D" id="2.60.200.40">
    <property type="match status" value="1"/>
</dbReference>
<evidence type="ECO:0000256" key="8">
    <source>
        <dbReference type="ARBA" id="ARBA00022771"/>
    </source>
</evidence>
<accession>A0A2A6BFB6</accession>
<keyword evidence="9 13" id="KW-0418">Kinase</keyword>
<evidence type="ECO:0000256" key="4">
    <source>
        <dbReference type="ARBA" id="ARBA00022679"/>
    </source>
</evidence>
<evidence type="ECO:0000256" key="13">
    <source>
        <dbReference type="RuleBase" id="RU361128"/>
    </source>
</evidence>
<feature type="region of interest" description="Disordered" evidence="14">
    <location>
        <begin position="691"/>
        <end position="715"/>
    </location>
</feature>
<dbReference type="InterPro" id="IPR001206">
    <property type="entry name" value="Diacylglycerol_kinase_cat_dom"/>
</dbReference>
<dbReference type="GO" id="GO:0035556">
    <property type="term" value="P:intracellular signal transduction"/>
    <property type="evidence" value="ECO:0000318"/>
    <property type="project" value="GO_Central"/>
</dbReference>
<dbReference type="InterPro" id="IPR017438">
    <property type="entry name" value="ATP-NAD_kinase_N"/>
</dbReference>
<dbReference type="GO" id="GO:0030424">
    <property type="term" value="C:axon"/>
    <property type="evidence" value="ECO:0007669"/>
    <property type="project" value="EnsemblMetazoa"/>
</dbReference>
<evidence type="ECO:0000313" key="16">
    <source>
        <dbReference type="Proteomes" id="UP000005239"/>
    </source>
</evidence>
<sequence>MTAEGHNIDANLVPCGSDHGHYFVKKTFGKPAYCHHCCDKIWGMLTQGYACEVCNFICHDKCLKTVVSYCSGVALQLIKNPVAHTWSEPQHVKRKFCNVCRKRTEDSLCIECEVCEYYVHEDCQDLAVSDCKEAATYVPSQEGPTAPHHHHMKEGNLPRDSKCCVCKKTCYSNECLAGMRCEWCGATAHAVCYRQMPSECDYGALAKIMLPPNCLTIPRTELPMEQLLNISSPGGSSDPAYAHPLSSPCKTTADDVIGEREREKEDKEKEDMEILRIYDGNNSLRNQVYRTAAVPKMASTSQIRDIALRRFHIQGPPDNYYVTQVLNDAGEEENLEDPVPLRNVKRPAGARAQIFLRHRDDPERAVVKAYGGWLRVPMTFCSMTVDKDTLVQDCIADALDNFGLDRTAWNRYNMVEVSLEKGLAERTCNHHENMLQLVRNLRKDSLRRYHVMRFYVQEKEDPHDHAVFVGNLPVSLAQRQYERILLKQLGAIEKPFTAIGPIYFEYGSLVITFNTAKAATAAVQKLQNATYEEKKLIVLCLPNVQPAMLPPDCEPLLVLVNVKSGGCQGSELMKAFRKLLNPFQVFDVLKGGPLVGLYVFRNIPKYRILACGGDGTIGWVLQCLDIAKQDAACFSPPCGIVPLGTGNDLARVLRWGGGYTGEENPHDILKDVIEADEVRLDRWAVVFHEEERSQPPVTTTSGAEGGNVEAGTMSNPEDQTSMIIMNNYFGIGIDADVCLKFHNKRDANPEKFSSRLFNKTQYVKIGLQKAFFERTCKDLWKRIELEVDGKLVELPNIEGIIVLNLLSWGSGANPWGTAKEEPPFNKPTHYDGLLEVVGITDVSRLGLIQSKLAAGIRIAQGGSIKITTHEEWPVQVDGEPHVQSPGTITILKSALRAEMLRKPARRKDGTKKVVDQPSTSKEDEGYGIRFGRNLFKKRFASIDRLQVRATTSIVRQREQPEEKGGREGVSFRGRLHRTLVHFSRGHYRTRVRSTVTLALHYRTPDRVVEHYRLLILSRVRNTGRRVSSFRTLSRLSDR</sequence>
<dbReference type="EC" id="2.7.1.107" evidence="13"/>
<dbReference type="GO" id="GO:0008270">
    <property type="term" value="F:zinc ion binding"/>
    <property type="evidence" value="ECO:0007669"/>
    <property type="project" value="UniProtKB-KW"/>
</dbReference>
<keyword evidence="12" id="KW-0472">Membrane</keyword>
<dbReference type="CDD" id="cd20804">
    <property type="entry name" value="C1_DGKtheta_typeV_rpt2"/>
    <property type="match status" value="1"/>
</dbReference>
<dbReference type="SUPFAM" id="SSF57889">
    <property type="entry name" value="Cysteine-rich domain"/>
    <property type="match status" value="3"/>
</dbReference>
<dbReference type="Gene3D" id="3.40.50.10330">
    <property type="entry name" value="Probable inorganic polyphosphate/atp-NAD kinase, domain 1"/>
    <property type="match status" value="1"/>
</dbReference>
<evidence type="ECO:0000256" key="3">
    <source>
        <dbReference type="ARBA" id="ARBA00009280"/>
    </source>
</evidence>
<dbReference type="FunFam" id="3.30.60.20:FF:000002">
    <property type="entry name" value="Diacylglycerol kinase"/>
    <property type="match status" value="1"/>
</dbReference>
<keyword evidence="5" id="KW-0479">Metal-binding</keyword>
<dbReference type="FunFam" id="3.40.50.10330:FF:000011">
    <property type="entry name" value="Diacylglycerol kinase"/>
    <property type="match status" value="1"/>
</dbReference>
<dbReference type="SMART" id="SM00314">
    <property type="entry name" value="RA"/>
    <property type="match status" value="2"/>
</dbReference>
<dbReference type="PROSITE" id="PS50200">
    <property type="entry name" value="RA"/>
    <property type="match status" value="2"/>
</dbReference>
<evidence type="ECO:0000256" key="11">
    <source>
        <dbReference type="ARBA" id="ARBA00022840"/>
    </source>
</evidence>
<dbReference type="EnsemblMetazoa" id="PPA37067.1">
    <property type="protein sequence ID" value="PPA37067.1"/>
    <property type="gene ID" value="WBGene00275436"/>
</dbReference>
<keyword evidence="16" id="KW-1185">Reference proteome</keyword>
<evidence type="ECO:0000256" key="14">
    <source>
        <dbReference type="SAM" id="MobiDB-lite"/>
    </source>
</evidence>
<evidence type="ECO:0000256" key="2">
    <source>
        <dbReference type="ARBA" id="ARBA00004370"/>
    </source>
</evidence>
<dbReference type="FunFam" id="2.60.200.40:FF:000004">
    <property type="entry name" value="Diacylglycerol kinase"/>
    <property type="match status" value="1"/>
</dbReference>
<dbReference type="GO" id="GO:0007212">
    <property type="term" value="P:G protein-coupled dopamine receptor signaling pathway"/>
    <property type="evidence" value="ECO:0007669"/>
    <property type="project" value="EnsemblMetazoa"/>
</dbReference>
<dbReference type="GO" id="GO:2000292">
    <property type="term" value="P:regulation of defecation"/>
    <property type="evidence" value="ECO:0007669"/>
    <property type="project" value="EnsemblMetazoa"/>
</dbReference>
<dbReference type="GO" id="GO:0046486">
    <property type="term" value="P:glycerolipid metabolic process"/>
    <property type="evidence" value="ECO:0000318"/>
    <property type="project" value="GO_Central"/>
</dbReference>
<dbReference type="SMART" id="SM00046">
    <property type="entry name" value="DAGKc"/>
    <property type="match status" value="1"/>
</dbReference>
<dbReference type="GO" id="GO:0007210">
    <property type="term" value="P:serotonin receptor signaling pathway"/>
    <property type="evidence" value="ECO:0007669"/>
    <property type="project" value="EnsemblMetazoa"/>
</dbReference>
<evidence type="ECO:0000256" key="10">
    <source>
        <dbReference type="ARBA" id="ARBA00022833"/>
    </source>
</evidence>
<evidence type="ECO:0000256" key="5">
    <source>
        <dbReference type="ARBA" id="ARBA00022723"/>
    </source>
</evidence>
<dbReference type="Pfam" id="PF00788">
    <property type="entry name" value="RA"/>
    <property type="match status" value="2"/>
</dbReference>
<dbReference type="InterPro" id="IPR056392">
    <property type="entry name" value="DGKtheta_RBD"/>
</dbReference>
<dbReference type="PANTHER" id="PTHR11255">
    <property type="entry name" value="DIACYLGLYCEROL KINASE"/>
    <property type="match status" value="1"/>
</dbReference>
<dbReference type="GO" id="GO:0004143">
    <property type="term" value="F:ATP-dependent diacylglycerol kinase activity"/>
    <property type="evidence" value="ECO:0000318"/>
    <property type="project" value="GO_Central"/>
</dbReference>
<keyword evidence="4 13" id="KW-0808">Transferase</keyword>
<evidence type="ECO:0000313" key="15">
    <source>
        <dbReference type="EnsemblMetazoa" id="PPA37067.1"/>
    </source>
</evidence>
<evidence type="ECO:0000256" key="9">
    <source>
        <dbReference type="ARBA" id="ARBA00022777"/>
    </source>
</evidence>
<dbReference type="CDD" id="cd20803">
    <property type="entry name" value="C1_DGKtheta_typeV_rpt1"/>
    <property type="match status" value="1"/>
</dbReference>
<reference evidence="16" key="1">
    <citation type="journal article" date="2008" name="Nat. Genet.">
        <title>The Pristionchus pacificus genome provides a unique perspective on nematode lifestyle and parasitism.</title>
        <authorList>
            <person name="Dieterich C."/>
            <person name="Clifton S.W."/>
            <person name="Schuster L.N."/>
            <person name="Chinwalla A."/>
            <person name="Delehaunty K."/>
            <person name="Dinkelacker I."/>
            <person name="Fulton L."/>
            <person name="Fulton R."/>
            <person name="Godfrey J."/>
            <person name="Minx P."/>
            <person name="Mitreva M."/>
            <person name="Roeseler W."/>
            <person name="Tian H."/>
            <person name="Witte H."/>
            <person name="Yang S.P."/>
            <person name="Wilson R.K."/>
            <person name="Sommer R.J."/>
        </authorList>
    </citation>
    <scope>NUCLEOTIDE SEQUENCE [LARGE SCALE GENOMIC DNA]</scope>
    <source>
        <strain evidence="16">PS312</strain>
    </source>
</reference>
<dbReference type="GO" id="GO:0040013">
    <property type="term" value="P:negative regulation of locomotion"/>
    <property type="evidence" value="ECO:0007669"/>
    <property type="project" value="EnsemblMetazoa"/>
</dbReference>
<dbReference type="AlphaFoldDB" id="A0A2A6BFB6"/>
<dbReference type="GO" id="GO:0016020">
    <property type="term" value="C:membrane"/>
    <property type="evidence" value="ECO:0000318"/>
    <property type="project" value="GO_Central"/>
</dbReference>
<dbReference type="InterPro" id="IPR016064">
    <property type="entry name" value="NAD/diacylglycerol_kinase_sf"/>
</dbReference>
<proteinExistence type="inferred from homology"/>
<evidence type="ECO:0000256" key="7">
    <source>
        <dbReference type="ARBA" id="ARBA00022741"/>
    </source>
</evidence>
<dbReference type="InterPro" id="IPR002219">
    <property type="entry name" value="PKC_DAG/PE"/>
</dbReference>
<gene>
    <name evidence="15" type="primary">WBGene00275436</name>
</gene>
<dbReference type="SUPFAM" id="SSF111331">
    <property type="entry name" value="NAD kinase/diacylglycerol kinase-like"/>
    <property type="match status" value="1"/>
</dbReference>
<feature type="region of interest" description="Disordered" evidence="14">
    <location>
        <begin position="901"/>
        <end position="922"/>
    </location>
</feature>
<evidence type="ECO:0000256" key="1">
    <source>
        <dbReference type="ARBA" id="ARBA00001383"/>
    </source>
</evidence>
<keyword evidence="11 13" id="KW-0067">ATP-binding</keyword>
<dbReference type="Proteomes" id="UP000005239">
    <property type="component" value="Unassembled WGS sequence"/>
</dbReference>
<evidence type="ECO:0000256" key="6">
    <source>
        <dbReference type="ARBA" id="ARBA00022737"/>
    </source>
</evidence>
<dbReference type="PROSITE" id="PS00479">
    <property type="entry name" value="ZF_DAG_PE_1"/>
    <property type="match status" value="2"/>
</dbReference>
<dbReference type="InterPro" id="IPR046349">
    <property type="entry name" value="C1-like_sf"/>
</dbReference>
<dbReference type="Gene3D" id="3.10.20.90">
    <property type="entry name" value="Phosphatidylinositol 3-kinase Catalytic Subunit, Chain A, domain 1"/>
    <property type="match status" value="1"/>
</dbReference>
<keyword evidence="6" id="KW-0677">Repeat</keyword>
<dbReference type="InterPro" id="IPR029071">
    <property type="entry name" value="Ubiquitin-like_domsf"/>
</dbReference>
<dbReference type="SMART" id="SM00109">
    <property type="entry name" value="C1"/>
    <property type="match status" value="3"/>
</dbReference>
<comment type="similarity">
    <text evidence="3 13">Belongs to the eukaryotic diacylglycerol kinase family.</text>
</comment>
<dbReference type="Pfam" id="PF00781">
    <property type="entry name" value="DAGK_cat"/>
    <property type="match status" value="1"/>
</dbReference>
<dbReference type="OrthoDB" id="242257at2759"/>
<dbReference type="InterPro" id="IPR000159">
    <property type="entry name" value="RA_dom"/>
</dbReference>
<dbReference type="PRINTS" id="PR00008">
    <property type="entry name" value="DAGPEDOMAIN"/>
</dbReference>
<comment type="subcellular location">
    <subcellularLocation>
        <location evidence="2">Membrane</location>
    </subcellularLocation>
</comment>
<dbReference type="InterPro" id="IPR000504">
    <property type="entry name" value="RRM_dom"/>
</dbReference>
<keyword evidence="7 13" id="KW-0547">Nucleotide-binding</keyword>
<accession>A0A8R1YWG9</accession>
<dbReference type="GO" id="GO:0005524">
    <property type="term" value="F:ATP binding"/>
    <property type="evidence" value="ECO:0007669"/>
    <property type="project" value="UniProtKB-KW"/>
</dbReference>
<organism evidence="15 16">
    <name type="scientific">Pristionchus pacificus</name>
    <name type="common">Parasitic nematode worm</name>
    <dbReference type="NCBI Taxonomy" id="54126"/>
    <lineage>
        <taxon>Eukaryota</taxon>
        <taxon>Metazoa</taxon>
        <taxon>Ecdysozoa</taxon>
        <taxon>Nematoda</taxon>
        <taxon>Chromadorea</taxon>
        <taxon>Rhabditida</taxon>
        <taxon>Rhabditina</taxon>
        <taxon>Diplogasteromorpha</taxon>
        <taxon>Diplogasteroidea</taxon>
        <taxon>Neodiplogasteridae</taxon>
        <taxon>Pristionchus</taxon>
    </lineage>
</organism>
<dbReference type="GO" id="GO:0031267">
    <property type="term" value="F:small GTPase binding"/>
    <property type="evidence" value="ECO:0007669"/>
    <property type="project" value="EnsemblMetazoa"/>
</dbReference>
<dbReference type="GO" id="GO:0044297">
    <property type="term" value="C:cell body"/>
    <property type="evidence" value="ECO:0007669"/>
    <property type="project" value="EnsemblMetazoa"/>
</dbReference>
<keyword evidence="10" id="KW-0862">Zinc</keyword>
<dbReference type="GO" id="GO:0046834">
    <property type="term" value="P:lipid phosphorylation"/>
    <property type="evidence" value="ECO:0007669"/>
    <property type="project" value="EnsemblMetazoa"/>
</dbReference>
<dbReference type="GO" id="GO:0045202">
    <property type="term" value="C:synapse"/>
    <property type="evidence" value="ECO:0007669"/>
    <property type="project" value="GOC"/>
</dbReference>
<dbReference type="CDD" id="cd17111">
    <property type="entry name" value="RA1_DAGK-theta"/>
    <property type="match status" value="1"/>
</dbReference>
<dbReference type="Gene3D" id="3.30.60.20">
    <property type="match status" value="3"/>
</dbReference>
<dbReference type="PROSITE" id="PS50146">
    <property type="entry name" value="DAGK"/>
    <property type="match status" value="1"/>
</dbReference>
<dbReference type="GO" id="GO:0048471">
    <property type="term" value="C:perinuclear region of cytoplasm"/>
    <property type="evidence" value="ECO:0007669"/>
    <property type="project" value="EnsemblMetazoa"/>
</dbReference>
<dbReference type="PROSITE" id="PS50102">
    <property type="entry name" value="RRM"/>
    <property type="match status" value="1"/>
</dbReference>
<dbReference type="CDD" id="cd20854">
    <property type="entry name" value="C1_DGKtheta_typeV_rpt3"/>
    <property type="match status" value="1"/>
</dbReference>
<dbReference type="Pfam" id="PF00609">
    <property type="entry name" value="DAGK_acc"/>
    <property type="match status" value="1"/>
</dbReference>
<dbReference type="GO" id="GO:0007200">
    <property type="term" value="P:phospholipase C-activating G protein-coupled receptor signaling pathway"/>
    <property type="evidence" value="ECO:0007669"/>
    <property type="project" value="InterPro"/>
</dbReference>
<reference evidence="15" key="2">
    <citation type="submission" date="2022-06" db="UniProtKB">
        <authorList>
            <consortium name="EnsemblMetazoa"/>
        </authorList>
    </citation>
    <scope>IDENTIFICATION</scope>
    <source>
        <strain evidence="15">PS312</strain>
    </source>
</reference>
<evidence type="ECO:0000256" key="12">
    <source>
        <dbReference type="ARBA" id="ARBA00023136"/>
    </source>
</evidence>
<dbReference type="GO" id="GO:0032094">
    <property type="term" value="P:response to food"/>
    <property type="evidence" value="ECO:0007669"/>
    <property type="project" value="EnsemblMetazoa"/>
</dbReference>
<dbReference type="Pfam" id="PF24099">
    <property type="entry name" value="RBD_DGKtheta"/>
    <property type="match status" value="1"/>
</dbReference>
<dbReference type="GO" id="GO:0003723">
    <property type="term" value="F:RNA binding"/>
    <property type="evidence" value="ECO:0007669"/>
    <property type="project" value="UniProtKB-UniRule"/>
</dbReference>
<dbReference type="InterPro" id="IPR000756">
    <property type="entry name" value="Diacylglycerol_kin_accessory"/>
</dbReference>
<dbReference type="Pfam" id="PF00130">
    <property type="entry name" value="C1_1"/>
    <property type="match status" value="2"/>
</dbReference>
<dbReference type="SUPFAM" id="SSF54236">
    <property type="entry name" value="Ubiquitin-like"/>
    <property type="match status" value="2"/>
</dbReference>
<comment type="catalytic activity">
    <reaction evidence="1 13">
        <text>a 1,2-diacyl-sn-glycerol + ATP = a 1,2-diacyl-sn-glycero-3-phosphate + ADP + H(+)</text>
        <dbReference type="Rhea" id="RHEA:10272"/>
        <dbReference type="ChEBI" id="CHEBI:15378"/>
        <dbReference type="ChEBI" id="CHEBI:17815"/>
        <dbReference type="ChEBI" id="CHEBI:30616"/>
        <dbReference type="ChEBI" id="CHEBI:58608"/>
        <dbReference type="ChEBI" id="CHEBI:456216"/>
        <dbReference type="EC" id="2.7.1.107"/>
    </reaction>
</comment>
<dbReference type="GO" id="GO:0005829">
    <property type="term" value="C:cytosol"/>
    <property type="evidence" value="ECO:0007669"/>
    <property type="project" value="EnsemblMetazoa"/>
</dbReference>
<dbReference type="PANTHER" id="PTHR11255:SF54">
    <property type="entry name" value="DIACYLGLYCEROL KINASE THETA"/>
    <property type="match status" value="1"/>
</dbReference>
<name>A0A2A6BFB6_PRIPA</name>
<dbReference type="GO" id="GO:0046662">
    <property type="term" value="P:regulation of egg-laying behavior"/>
    <property type="evidence" value="ECO:0007669"/>
    <property type="project" value="EnsemblMetazoa"/>
</dbReference>
<dbReference type="SMART" id="SM00045">
    <property type="entry name" value="DAGKa"/>
    <property type="match status" value="1"/>
</dbReference>
<dbReference type="InterPro" id="IPR037607">
    <property type="entry name" value="DGK"/>
</dbReference>
<dbReference type="GO" id="GO:0007271">
    <property type="term" value="P:synaptic transmission, cholinergic"/>
    <property type="evidence" value="ECO:0007669"/>
    <property type="project" value="EnsemblMetazoa"/>
</dbReference>
<keyword evidence="8" id="KW-0863">Zinc-finger</keyword>